<dbReference type="CDD" id="cd02440">
    <property type="entry name" value="AdoMet_MTases"/>
    <property type="match status" value="1"/>
</dbReference>
<sequence>MSGALDRTGEFRACTQSFHDRLLSGRLRLKPPHHKNLHSVDTRHTADFLAKSKQMSNELKMTVSKMTKLKLLFQDASNSSPEVLSKLIEVIQYDIMDLNKAKFQLKASLSEVKEHSVTSVQHLKHIDLIVIGLEYYLSSLVSEFRALLEKHKAYLSADSKKSDVDTRLNCNPNQLTKSASLSGISISNLQSSINPTSNAYMSTAHSVKDHLQVNNHQHSNGLFNPTLSSIAHVSSSYSSNLPTVTPIAELNGAPTVSRSEFYNSSQSGTTYQAVEQLQLFDRNQHVPLIDQEVRQRDAAIRRVESTIVQLGEIYQQFSSLVQEQNDLVLRIDTQTDNAEININEAHAQLLVFMRRISAQRGFLIKVFVTIILCFIMSECTSILNDSVDSCEKNNNDEKIRLPSKRHYRQRAHCNPWSDHTFDYPLKPDLMDWEKLFGGNQPSSLSVNNDFFDPVVRFLDVGCGYGGLLFSLSTSFPFTRSVGLEIRLKVCDFVQEKINALRLKHPGHYNNIACIRTNAMKFLPNFFHKEQLHKIFFLYPDPHFKRVKYKWRIISPTLLDVYAYLLTPGGKIYSATDVSDLGKWIMDCLSTHPLFRPVCHIHLSPEGGKVQSSNKLLKISSESNIFENSPCFIKDAESFQTLKKSDHVLELLEQGCTEEAHKACREGRETFLLVYERILIP</sequence>
<dbReference type="InterPro" id="IPR029063">
    <property type="entry name" value="SAM-dependent_MTases_sf"/>
</dbReference>
<dbReference type="GO" id="GO:0000049">
    <property type="term" value="F:tRNA binding"/>
    <property type="evidence" value="ECO:0007669"/>
    <property type="project" value="UniProtKB-UniRule"/>
</dbReference>
<keyword evidence="5 9" id="KW-0949">S-adenosyl-L-methionine</keyword>
<evidence type="ECO:0000313" key="12">
    <source>
        <dbReference type="Proteomes" id="UP000311919"/>
    </source>
</evidence>
<keyword evidence="4 9" id="KW-0808">Transferase</keyword>
<accession>A0A4Z2CXX5</accession>
<feature type="binding site" evidence="9">
    <location>
        <begin position="484"/>
        <end position="485"/>
    </location>
    <ligand>
        <name>S-adenosyl-L-methionine</name>
        <dbReference type="ChEBI" id="CHEBI:59789"/>
    </ligand>
</feature>
<dbReference type="EC" id="2.1.1.33" evidence="9"/>
<gene>
    <name evidence="11" type="ORF">EWB00_006563</name>
</gene>
<reference evidence="11 12" key="1">
    <citation type="submission" date="2019-03" db="EMBL/GenBank/DDBJ databases">
        <title>An improved genome assembly of the fluke Schistosoma japonicum.</title>
        <authorList>
            <person name="Hu W."/>
            <person name="Luo F."/>
            <person name="Yin M."/>
            <person name="Mo X."/>
            <person name="Sun C."/>
            <person name="Wu Q."/>
            <person name="Zhu B."/>
            <person name="Xiang M."/>
            <person name="Wang J."/>
            <person name="Wang Y."/>
            <person name="Zhang T."/>
            <person name="Xu B."/>
            <person name="Zheng H."/>
            <person name="Feng Z."/>
        </authorList>
    </citation>
    <scope>NUCLEOTIDE SEQUENCE [LARGE SCALE GENOMIC DNA]</scope>
    <source>
        <strain evidence="11">HuSjv2</strain>
        <tissue evidence="11">Worms</tissue>
    </source>
</reference>
<dbReference type="STRING" id="6182.A0A4Z2CXX5"/>
<keyword evidence="7 9" id="KW-0694">RNA-binding</keyword>
<keyword evidence="8 9" id="KW-0539">Nucleus</keyword>
<dbReference type="PANTHER" id="PTHR23417">
    <property type="entry name" value="3-DEOXY-D-MANNO-OCTULOSONIC-ACID TRANSFERASE/TRNA GUANINE-N 7 - -METHYLTRANSFERASE"/>
    <property type="match status" value="1"/>
</dbReference>
<feature type="domain" description="T-SNARE coiled-coil homology" evidence="10">
    <location>
        <begin position="290"/>
        <end position="352"/>
    </location>
</feature>
<evidence type="ECO:0000256" key="3">
    <source>
        <dbReference type="ARBA" id="ARBA00022603"/>
    </source>
</evidence>
<evidence type="ECO:0000256" key="1">
    <source>
        <dbReference type="ARBA" id="ARBA00000142"/>
    </source>
</evidence>
<dbReference type="AlphaFoldDB" id="A0A4Z2CXX5"/>
<evidence type="ECO:0000256" key="8">
    <source>
        <dbReference type="ARBA" id="ARBA00023242"/>
    </source>
</evidence>
<dbReference type="EMBL" id="SKCS01000399">
    <property type="protein sequence ID" value="TNN09106.1"/>
    <property type="molecule type" value="Genomic_DNA"/>
</dbReference>
<dbReference type="PROSITE" id="PS51625">
    <property type="entry name" value="SAM_MT_TRMB"/>
    <property type="match status" value="1"/>
</dbReference>
<dbReference type="GO" id="GO:0016192">
    <property type="term" value="P:vesicle-mediated transport"/>
    <property type="evidence" value="ECO:0007669"/>
    <property type="project" value="InterPro"/>
</dbReference>
<evidence type="ECO:0000256" key="7">
    <source>
        <dbReference type="ARBA" id="ARBA00022884"/>
    </source>
</evidence>
<dbReference type="PANTHER" id="PTHR23417:SF16">
    <property type="entry name" value="TRNA (GUANINE-N(7)-)-METHYLTRANSFERASE"/>
    <property type="match status" value="1"/>
</dbReference>
<feature type="binding site" evidence="9">
    <location>
        <position position="537"/>
    </location>
    <ligand>
        <name>S-adenosyl-L-methionine</name>
        <dbReference type="ChEBI" id="CHEBI:59789"/>
    </ligand>
</feature>
<evidence type="ECO:0000256" key="6">
    <source>
        <dbReference type="ARBA" id="ARBA00022694"/>
    </source>
</evidence>
<dbReference type="OrthoDB" id="47276at2759"/>
<dbReference type="EMBL" id="SKCS01000399">
    <property type="protein sequence ID" value="TNN09105.1"/>
    <property type="molecule type" value="Genomic_DNA"/>
</dbReference>
<evidence type="ECO:0000256" key="4">
    <source>
        <dbReference type="ARBA" id="ARBA00022679"/>
    </source>
</evidence>
<comment type="pathway">
    <text evidence="9">tRNA modification; N(7)-methylguanine-tRNA biosynthesis.</text>
</comment>
<keyword evidence="6 9" id="KW-0819">tRNA processing</keyword>
<dbReference type="GO" id="GO:0005634">
    <property type="term" value="C:nucleus"/>
    <property type="evidence" value="ECO:0007669"/>
    <property type="project" value="UniProtKB-SubCell"/>
</dbReference>
<dbReference type="Gene3D" id="3.40.50.150">
    <property type="entry name" value="Vaccinia Virus protein VP39"/>
    <property type="match status" value="1"/>
</dbReference>
<keyword evidence="3 9" id="KW-0489">Methyltransferase</keyword>
<dbReference type="HAMAP" id="MF_03055">
    <property type="entry name" value="tRNA_methyltr_TrmB_euk"/>
    <property type="match status" value="1"/>
</dbReference>
<keyword evidence="12" id="KW-1185">Reference proteome</keyword>
<comment type="catalytic activity">
    <reaction evidence="1 9">
        <text>guanosine(46) in tRNA + S-adenosyl-L-methionine = N(7)-methylguanosine(46) in tRNA + S-adenosyl-L-homocysteine</text>
        <dbReference type="Rhea" id="RHEA:42708"/>
        <dbReference type="Rhea" id="RHEA-COMP:10188"/>
        <dbReference type="Rhea" id="RHEA-COMP:10189"/>
        <dbReference type="ChEBI" id="CHEBI:57856"/>
        <dbReference type="ChEBI" id="CHEBI:59789"/>
        <dbReference type="ChEBI" id="CHEBI:74269"/>
        <dbReference type="ChEBI" id="CHEBI:74480"/>
        <dbReference type="EC" id="2.1.1.33"/>
    </reaction>
</comment>
<comment type="similarity">
    <text evidence="9">Belongs to the class I-like SAM-binding methyltransferase superfamily. TrmB family.</text>
</comment>
<feature type="binding site" evidence="9">
    <location>
        <begin position="656"/>
        <end position="658"/>
    </location>
    <ligand>
        <name>S-adenosyl-L-methionine</name>
        <dbReference type="ChEBI" id="CHEBI:59789"/>
    </ligand>
</feature>
<evidence type="ECO:0000313" key="11">
    <source>
        <dbReference type="EMBL" id="TNN09106.1"/>
    </source>
</evidence>
<dbReference type="InterPro" id="IPR025763">
    <property type="entry name" value="Trm8_euk"/>
</dbReference>
<dbReference type="InterPro" id="IPR010989">
    <property type="entry name" value="SNARE"/>
</dbReference>
<dbReference type="SMART" id="SM00397">
    <property type="entry name" value="t_SNARE"/>
    <property type="match status" value="1"/>
</dbReference>
<dbReference type="GO" id="GO:0016020">
    <property type="term" value="C:membrane"/>
    <property type="evidence" value="ECO:0007669"/>
    <property type="project" value="InterPro"/>
</dbReference>
<organism evidence="11 12">
    <name type="scientific">Schistosoma japonicum</name>
    <name type="common">Blood fluke</name>
    <dbReference type="NCBI Taxonomy" id="6182"/>
    <lineage>
        <taxon>Eukaryota</taxon>
        <taxon>Metazoa</taxon>
        <taxon>Spiralia</taxon>
        <taxon>Lophotrochozoa</taxon>
        <taxon>Platyhelminthes</taxon>
        <taxon>Trematoda</taxon>
        <taxon>Digenea</taxon>
        <taxon>Strigeidida</taxon>
        <taxon>Schistosomatoidea</taxon>
        <taxon>Schistosomatidae</taxon>
        <taxon>Schistosoma</taxon>
    </lineage>
</organism>
<dbReference type="SUPFAM" id="SSF47661">
    <property type="entry name" value="t-snare proteins"/>
    <property type="match status" value="1"/>
</dbReference>
<dbReference type="PROSITE" id="PS50192">
    <property type="entry name" value="T_SNARE"/>
    <property type="match status" value="1"/>
</dbReference>
<dbReference type="Proteomes" id="UP000311919">
    <property type="component" value="Unassembled WGS sequence"/>
</dbReference>
<name>A0A4Z2CXX5_SCHJA</name>
<evidence type="ECO:0000256" key="2">
    <source>
        <dbReference type="ARBA" id="ARBA00022555"/>
    </source>
</evidence>
<dbReference type="UniPathway" id="UPA00989"/>
<dbReference type="SUPFAM" id="SSF53335">
    <property type="entry name" value="S-adenosyl-L-methionine-dependent methyltransferases"/>
    <property type="match status" value="1"/>
</dbReference>
<protein>
    <recommendedName>
        <fullName evidence="9">tRNA (guanine-N(7)-)-methyltransferase</fullName>
        <ecNumber evidence="9">2.1.1.33</ecNumber>
    </recommendedName>
    <alternativeName>
        <fullName evidence="9">tRNA (guanine(46)-N(7))-methyltransferase</fullName>
    </alternativeName>
    <alternativeName>
        <fullName evidence="9">tRNA(m7G46)-methyltransferase</fullName>
    </alternativeName>
</protein>
<evidence type="ECO:0000259" key="10">
    <source>
        <dbReference type="PROSITE" id="PS50192"/>
    </source>
</evidence>
<dbReference type="GO" id="GO:0043527">
    <property type="term" value="C:tRNA methyltransferase complex"/>
    <property type="evidence" value="ECO:0007669"/>
    <property type="project" value="TreeGrafter"/>
</dbReference>
<dbReference type="InterPro" id="IPR000727">
    <property type="entry name" value="T_SNARE_dom"/>
</dbReference>
<dbReference type="GO" id="GO:0008176">
    <property type="term" value="F:tRNA (guanine(46)-N7)-methyltransferase activity"/>
    <property type="evidence" value="ECO:0007669"/>
    <property type="project" value="UniProtKB-UniRule"/>
</dbReference>
<dbReference type="Pfam" id="PF02390">
    <property type="entry name" value="Methyltransf_4"/>
    <property type="match status" value="1"/>
</dbReference>
<feature type="binding site" evidence="9">
    <location>
        <begin position="517"/>
        <end position="518"/>
    </location>
    <ligand>
        <name>S-adenosyl-L-methionine</name>
        <dbReference type="ChEBI" id="CHEBI:59789"/>
    </ligand>
</feature>
<comment type="subcellular location">
    <subcellularLocation>
        <location evidence="9">Nucleus</location>
    </subcellularLocation>
</comment>
<dbReference type="CDD" id="cd15844">
    <property type="entry name" value="SNARE_syntaxin5"/>
    <property type="match status" value="1"/>
</dbReference>
<comment type="caution">
    <text evidence="11">The sequence shown here is derived from an EMBL/GenBank/DDBJ whole genome shotgun (WGS) entry which is preliminary data.</text>
</comment>
<dbReference type="Gene3D" id="1.20.58.70">
    <property type="match status" value="1"/>
</dbReference>
<keyword evidence="2 9" id="KW-0820">tRNA-binding</keyword>
<comment type="function">
    <text evidence="9">Catalyzes the formation of N(7)-methylguanine at position 46 (m7G46) in tRNA.</text>
</comment>
<evidence type="ECO:0000256" key="5">
    <source>
        <dbReference type="ARBA" id="ARBA00022691"/>
    </source>
</evidence>
<evidence type="ECO:0000256" key="9">
    <source>
        <dbReference type="HAMAP-Rule" id="MF_03055"/>
    </source>
</evidence>
<proteinExistence type="inferred from homology"/>
<feature type="binding site" evidence="9">
    <location>
        <position position="461"/>
    </location>
    <ligand>
        <name>S-adenosyl-L-methionine</name>
        <dbReference type="ChEBI" id="CHEBI:59789"/>
    </ligand>
</feature>
<dbReference type="InterPro" id="IPR003358">
    <property type="entry name" value="tRNA_(Gua-N-7)_MeTrfase_Trmb"/>
</dbReference>
<feature type="active site" evidence="9">
    <location>
        <position position="540"/>
    </location>
</feature>